<comment type="caution">
    <text evidence="3">The sequence shown here is derived from an EMBL/GenBank/DDBJ whole genome shotgun (WGS) entry which is preliminary data.</text>
</comment>
<dbReference type="AlphaFoldDB" id="A0A0B4FWQ3"/>
<evidence type="ECO:0000256" key="2">
    <source>
        <dbReference type="SAM" id="SignalP"/>
    </source>
</evidence>
<protein>
    <submittedName>
        <fullName evidence="3">Uncharacterized protein</fullName>
    </submittedName>
</protein>
<dbReference type="VEuPathDB" id="FungiDB:MAN_02615"/>
<dbReference type="Proteomes" id="UP000031186">
    <property type="component" value="Unassembled WGS sequence"/>
</dbReference>
<gene>
    <name evidence="3" type="ORF">MAN_02615</name>
</gene>
<feature type="signal peptide" evidence="2">
    <location>
        <begin position="1"/>
        <end position="19"/>
    </location>
</feature>
<evidence type="ECO:0000256" key="1">
    <source>
        <dbReference type="SAM" id="MobiDB-lite"/>
    </source>
</evidence>
<evidence type="ECO:0000313" key="4">
    <source>
        <dbReference type="Proteomes" id="UP000031186"/>
    </source>
</evidence>
<feature type="chain" id="PRO_5002087979" evidence="2">
    <location>
        <begin position="20"/>
        <end position="229"/>
    </location>
</feature>
<proteinExistence type="predicted"/>
<evidence type="ECO:0000313" key="3">
    <source>
        <dbReference type="EMBL" id="KID70101.1"/>
    </source>
</evidence>
<accession>A0A0B4FWQ3</accession>
<keyword evidence="2" id="KW-0732">Signal</keyword>
<sequence>MRLTNVVVLGATLAPLASAANFVTGFRVSFNTFKYDIDKCTDEKPCSLYLVRLHDMQRVATIFENQAGTEFIARIQNVPSGTYIFQATGGEDGKTAITTQFTYNTNLATTGTGTGTVTPPSSTTSSATESSPGTSLETTSSPLGSTAASSDSGSTGTSAGPVTGSLTGTSTAGRTGTAIISSTGSLTGSSRSLKSSGGNAGNGGAVVDENCNGAIDNNDCPELGGSCYV</sequence>
<dbReference type="OrthoDB" id="4961339at2759"/>
<dbReference type="EMBL" id="AZNF01000002">
    <property type="protein sequence ID" value="KID70101.1"/>
    <property type="molecule type" value="Genomic_DNA"/>
</dbReference>
<feature type="region of interest" description="Disordered" evidence="1">
    <location>
        <begin position="108"/>
        <end position="201"/>
    </location>
</feature>
<feature type="compositionally biased region" description="Low complexity" evidence="1">
    <location>
        <begin position="144"/>
        <end position="197"/>
    </location>
</feature>
<dbReference type="HOGENOM" id="CLU_1210081_0_0_1"/>
<feature type="non-terminal residue" evidence="3">
    <location>
        <position position="1"/>
    </location>
</feature>
<keyword evidence="4" id="KW-1185">Reference proteome</keyword>
<feature type="compositionally biased region" description="Low complexity" evidence="1">
    <location>
        <begin position="109"/>
        <end position="135"/>
    </location>
</feature>
<reference evidence="3 4" key="1">
    <citation type="journal article" date="2014" name="Proc. Natl. Acad. Sci. U.S.A.">
        <title>Trajectory and genomic determinants of fungal-pathogen speciation and host adaptation.</title>
        <authorList>
            <person name="Hu X."/>
            <person name="Xiao G."/>
            <person name="Zheng P."/>
            <person name="Shang Y."/>
            <person name="Su Y."/>
            <person name="Zhang X."/>
            <person name="Liu X."/>
            <person name="Zhan S."/>
            <person name="St Leger R.J."/>
            <person name="Wang C."/>
        </authorList>
    </citation>
    <scope>NUCLEOTIDE SEQUENCE [LARGE SCALE GENOMIC DNA]</scope>
    <source>
        <strain evidence="3 4">ARSEF 549</strain>
    </source>
</reference>
<organism evidence="3 4">
    <name type="scientific">Metarhizium anisopliae (strain ARSEF 549)</name>
    <dbReference type="NCBI Taxonomy" id="3151832"/>
    <lineage>
        <taxon>Eukaryota</taxon>
        <taxon>Fungi</taxon>
        <taxon>Dikarya</taxon>
        <taxon>Ascomycota</taxon>
        <taxon>Pezizomycotina</taxon>
        <taxon>Sordariomycetes</taxon>
        <taxon>Hypocreomycetidae</taxon>
        <taxon>Hypocreales</taxon>
        <taxon>Clavicipitaceae</taxon>
        <taxon>Metarhizium</taxon>
    </lineage>
</organism>
<name>A0A0B4FWQ3_METAF</name>